<dbReference type="Gene3D" id="3.40.710.10">
    <property type="entry name" value="DD-peptidase/beta-lactamase superfamily"/>
    <property type="match status" value="1"/>
</dbReference>
<dbReference type="RefSeq" id="XP_001010482.2">
    <property type="nucleotide sequence ID" value="XM_001010482.2"/>
</dbReference>
<proteinExistence type="inferred from homology"/>
<dbReference type="SUPFAM" id="SSF56601">
    <property type="entry name" value="beta-lactamase/transpeptidase-like"/>
    <property type="match status" value="1"/>
</dbReference>
<reference evidence="10" key="1">
    <citation type="journal article" date="2006" name="PLoS Biol.">
        <title>Macronuclear genome sequence of the ciliate Tetrahymena thermophila, a model eukaryote.</title>
        <authorList>
            <person name="Eisen J.A."/>
            <person name="Coyne R.S."/>
            <person name="Wu M."/>
            <person name="Wu D."/>
            <person name="Thiagarajan M."/>
            <person name="Wortman J.R."/>
            <person name="Badger J.H."/>
            <person name="Ren Q."/>
            <person name="Amedeo P."/>
            <person name="Jones K.M."/>
            <person name="Tallon L.J."/>
            <person name="Delcher A.L."/>
            <person name="Salzberg S.L."/>
            <person name="Silva J.C."/>
            <person name="Haas B.J."/>
            <person name="Majoros W.H."/>
            <person name="Farzad M."/>
            <person name="Carlton J.M."/>
            <person name="Smith R.K. Jr."/>
            <person name="Garg J."/>
            <person name="Pearlman R.E."/>
            <person name="Karrer K.M."/>
            <person name="Sun L."/>
            <person name="Manning G."/>
            <person name="Elde N.C."/>
            <person name="Turkewitz A.P."/>
            <person name="Asai D.J."/>
            <person name="Wilkes D.E."/>
            <person name="Wang Y."/>
            <person name="Cai H."/>
            <person name="Collins K."/>
            <person name="Stewart B.A."/>
            <person name="Lee S.R."/>
            <person name="Wilamowska K."/>
            <person name="Weinberg Z."/>
            <person name="Ruzzo W.L."/>
            <person name="Wloga D."/>
            <person name="Gaertig J."/>
            <person name="Frankel J."/>
            <person name="Tsao C.-C."/>
            <person name="Gorovsky M.A."/>
            <person name="Keeling P.J."/>
            <person name="Waller R.F."/>
            <person name="Patron N.J."/>
            <person name="Cherry J.M."/>
            <person name="Stover N.A."/>
            <person name="Krieger C.J."/>
            <person name="del Toro C."/>
            <person name="Ryder H.F."/>
            <person name="Williamson S.C."/>
            <person name="Barbeau R.A."/>
            <person name="Hamilton E.P."/>
            <person name="Orias E."/>
        </authorList>
    </citation>
    <scope>NUCLEOTIDE SEQUENCE [LARGE SCALE GENOMIC DNA]</scope>
    <source>
        <strain evidence="10">SB210</strain>
    </source>
</reference>
<evidence type="ECO:0000256" key="4">
    <source>
        <dbReference type="ARBA" id="ARBA00022960"/>
    </source>
</evidence>
<feature type="compositionally biased region" description="Low complexity" evidence="7">
    <location>
        <begin position="681"/>
        <end position="699"/>
    </location>
</feature>
<dbReference type="InParanoid" id="Q22XY7"/>
<dbReference type="OrthoDB" id="10254188at2759"/>
<dbReference type="InterPro" id="IPR018044">
    <property type="entry name" value="Peptidase_S11"/>
</dbReference>
<keyword evidence="4" id="KW-0133">Cell shape</keyword>
<feature type="domain" description="Peptidase S11 D-alanyl-D-alanine carboxypeptidase A N-terminal" evidence="8">
    <location>
        <begin position="92"/>
        <end position="195"/>
    </location>
</feature>
<dbReference type="GO" id="GO:0008360">
    <property type="term" value="P:regulation of cell shape"/>
    <property type="evidence" value="ECO:0007669"/>
    <property type="project" value="UniProtKB-KW"/>
</dbReference>
<name>Q22XY7_TETTS</name>
<evidence type="ECO:0000256" key="5">
    <source>
        <dbReference type="ARBA" id="ARBA00022984"/>
    </source>
</evidence>
<dbReference type="PRINTS" id="PR00725">
    <property type="entry name" value="DADACBPTASE1"/>
</dbReference>
<dbReference type="PANTHER" id="PTHR21581">
    <property type="entry name" value="D-ALANYL-D-ALANINE CARBOXYPEPTIDASE"/>
    <property type="match status" value="1"/>
</dbReference>
<dbReference type="KEGG" id="tet:TTHERM_00355840"/>
<evidence type="ECO:0000256" key="3">
    <source>
        <dbReference type="ARBA" id="ARBA00022801"/>
    </source>
</evidence>
<feature type="region of interest" description="Disordered" evidence="7">
    <location>
        <begin position="226"/>
        <end position="261"/>
    </location>
</feature>
<keyword evidence="5" id="KW-0573">Peptidoglycan synthesis</keyword>
<dbReference type="Proteomes" id="UP000009168">
    <property type="component" value="Unassembled WGS sequence"/>
</dbReference>
<keyword evidence="2" id="KW-0732">Signal</keyword>
<evidence type="ECO:0000256" key="7">
    <source>
        <dbReference type="SAM" id="MobiDB-lite"/>
    </source>
</evidence>
<evidence type="ECO:0000256" key="2">
    <source>
        <dbReference type="ARBA" id="ARBA00022729"/>
    </source>
</evidence>
<feature type="compositionally biased region" description="Basic and acidic residues" evidence="7">
    <location>
        <begin position="10"/>
        <end position="24"/>
    </location>
</feature>
<accession>Q22XY7</accession>
<sequence length="883" mass="100237">MIDQVQSANDFDKKEESNNQDKKEKKLHKRLRTSSANLYSKKCKKQNISPAKGSANQAKVAKLPHQRSLSAKKPALPVIFQEQRINSNSLLPISALCWSVTDAVSGQLIYSKMSSEVREMASLTKMMTLYVCHQLSTTYNLNAESEEIIVPRIAAYTCGTSAFLRENEKLCLQDLYYALMLPSGNDAAVTLAHHFGQLLIKNPLQPIKIRQQLNNSLINQIQIQQQSQQCPQKQTSPERDMSPFKKSMKEDAKLPSENPDLQQNLSSFQQLDQKKKSQQYISRFVKEMNKYAQKLGMRDSQFSNCHGLASKSNRSTCEDLSKVALNIIQTPYLQQICSTKNYQCIIYHTIKKDIRKAEWVNTNKLLWDETNSFKGVKTGCTDNAGPCLCVYYKDPINVNIELIVTVLCCRNPERRFDDSSNLARWAAKQLKSCQAPIQQSTSNQNKFQFYNPSNSNQKNLFSRSNAFQVKNKNEISSEIIPQLEQVHSSEKVYQLGRTINSFTQLTSFCNINTSFIQANNSNTINLNKSMIKAAKNTQKVKKLVSPLLQQSEQNRINKFINSNINQIQNHHFNVNSLYGKDESELTERSIIPQLTNRGNENIQNTNNSQIQRDHSAKLLYNSAEKNMSINLIKKRIEDKTKIENEAKYSKSPTKIQKMISQLNSCKPSTIQNVPQLVISSSQSTSYSSNQTSSTNKNYNDNILSIQSDDNTNNNNNNNNNPNTIMSPTTTKSIQISHQNSEIQNQNFDMSNNPSIIQNSEDTQQDQSQQSSLQQNLNNKQDSHTSQLNILLNERIQYRSEIRDSIKKPIGGGNSINSIQSISQIQNSERASSLINQSLINNLEINKSTNLNNSNANNNNNHNIKIFSKSKKKRYIISCLANIN</sequence>
<dbReference type="eggNOG" id="ENOG502SNZ1">
    <property type="taxonomic scope" value="Eukaryota"/>
</dbReference>
<feature type="compositionally biased region" description="Polar residues" evidence="7">
    <location>
        <begin position="724"/>
        <end position="756"/>
    </location>
</feature>
<feature type="region of interest" description="Disordered" evidence="7">
    <location>
        <begin position="681"/>
        <end position="781"/>
    </location>
</feature>
<keyword evidence="9" id="KW-0645">Protease</keyword>
<evidence type="ECO:0000256" key="1">
    <source>
        <dbReference type="ARBA" id="ARBA00007164"/>
    </source>
</evidence>
<dbReference type="Pfam" id="PF00768">
    <property type="entry name" value="Peptidase_S11"/>
    <property type="match status" value="2"/>
</dbReference>
<dbReference type="GO" id="GO:0009002">
    <property type="term" value="F:serine-type D-Ala-D-Ala carboxypeptidase activity"/>
    <property type="evidence" value="ECO:0007669"/>
    <property type="project" value="InterPro"/>
</dbReference>
<feature type="compositionally biased region" description="Basic and acidic residues" evidence="7">
    <location>
        <begin position="236"/>
        <end position="254"/>
    </location>
</feature>
<keyword evidence="9" id="KW-0121">Carboxypeptidase</keyword>
<evidence type="ECO:0000259" key="8">
    <source>
        <dbReference type="Pfam" id="PF00768"/>
    </source>
</evidence>
<evidence type="ECO:0000313" key="10">
    <source>
        <dbReference type="Proteomes" id="UP000009168"/>
    </source>
</evidence>
<feature type="compositionally biased region" description="Polar residues" evidence="7">
    <location>
        <begin position="700"/>
        <end position="709"/>
    </location>
</feature>
<dbReference type="EMBL" id="GG662749">
    <property type="protein sequence ID" value="EAR90237.2"/>
    <property type="molecule type" value="Genomic_DNA"/>
</dbReference>
<dbReference type="InterPro" id="IPR012338">
    <property type="entry name" value="Beta-lactam/transpept-like"/>
</dbReference>
<evidence type="ECO:0000313" key="9">
    <source>
        <dbReference type="EMBL" id="EAR90237.2"/>
    </source>
</evidence>
<feature type="region of interest" description="Disordered" evidence="7">
    <location>
        <begin position="1"/>
        <end position="56"/>
    </location>
</feature>
<dbReference type="PANTHER" id="PTHR21581:SF6">
    <property type="entry name" value="TRAFFICKING PROTEIN PARTICLE COMPLEX SUBUNIT 12"/>
    <property type="match status" value="1"/>
</dbReference>
<keyword evidence="6" id="KW-0961">Cell wall biogenesis/degradation</keyword>
<feature type="compositionally biased region" description="Low complexity" evidence="7">
    <location>
        <begin position="710"/>
        <end position="723"/>
    </location>
</feature>
<feature type="compositionally biased region" description="Polar residues" evidence="7">
    <location>
        <begin position="46"/>
        <end position="56"/>
    </location>
</feature>
<keyword evidence="10" id="KW-1185">Reference proteome</keyword>
<keyword evidence="3" id="KW-0378">Hydrolase</keyword>
<protein>
    <submittedName>
        <fullName evidence="9">D-alanyl-D-alanine carboxypeptidase family protein</fullName>
    </submittedName>
</protein>
<evidence type="ECO:0000256" key="6">
    <source>
        <dbReference type="ARBA" id="ARBA00023316"/>
    </source>
</evidence>
<feature type="compositionally biased region" description="Low complexity" evidence="7">
    <location>
        <begin position="757"/>
        <end position="779"/>
    </location>
</feature>
<gene>
    <name evidence="9" type="ORF">TTHERM_00355840</name>
</gene>
<dbReference type="AlphaFoldDB" id="Q22XY7"/>
<dbReference type="GeneID" id="7837332"/>
<feature type="domain" description="Peptidase S11 D-alanyl-D-alanine carboxypeptidase A N-terminal" evidence="8">
    <location>
        <begin position="283"/>
        <end position="391"/>
    </location>
</feature>
<dbReference type="GO" id="GO:0006508">
    <property type="term" value="P:proteolysis"/>
    <property type="evidence" value="ECO:0007669"/>
    <property type="project" value="InterPro"/>
</dbReference>
<dbReference type="InterPro" id="IPR001967">
    <property type="entry name" value="Peptidase_S11_N"/>
</dbReference>
<comment type="similarity">
    <text evidence="1">Belongs to the peptidase S11 family.</text>
</comment>
<dbReference type="HOGENOM" id="CLU_330256_0_0_1"/>
<dbReference type="GO" id="GO:0071555">
    <property type="term" value="P:cell wall organization"/>
    <property type="evidence" value="ECO:0007669"/>
    <property type="project" value="UniProtKB-KW"/>
</dbReference>
<organism evidence="9 10">
    <name type="scientific">Tetrahymena thermophila (strain SB210)</name>
    <dbReference type="NCBI Taxonomy" id="312017"/>
    <lineage>
        <taxon>Eukaryota</taxon>
        <taxon>Sar</taxon>
        <taxon>Alveolata</taxon>
        <taxon>Ciliophora</taxon>
        <taxon>Intramacronucleata</taxon>
        <taxon>Oligohymenophorea</taxon>
        <taxon>Hymenostomatida</taxon>
        <taxon>Tetrahymenina</taxon>
        <taxon>Tetrahymenidae</taxon>
        <taxon>Tetrahymena</taxon>
    </lineage>
</organism>